<evidence type="ECO:0000256" key="1">
    <source>
        <dbReference type="SAM" id="Phobius"/>
    </source>
</evidence>
<keyword evidence="1" id="KW-0472">Membrane</keyword>
<feature type="transmembrane region" description="Helical" evidence="1">
    <location>
        <begin position="217"/>
        <end position="244"/>
    </location>
</feature>
<sequence>MSTELTQEKLKKIAVAHRINPYADIIPYELGFGFPQIYYSGFFTQPDEFIIYAAPAYTFKDKTQITGYTGRTAGVSVRVAKGVSLRTGGYGGKPIRGTVRDCNYGDIIITNKRVVFIGKDDNFDFAVEKITAVKILDAFSFVIKAGRSSKNIGTDAAILNYITGFINYSIQAYNEGRNLFEKRAELERGISQEEIELCNQVRNMINKIKIRKLNKNGCLWTVAKILGVTVVLAIISLIVILIAVPKNENVKENEPTVTDKSIIELLTLPNHPLIYDNYTDAVNFYKNIGDSRIEVTTISEHAQKQRNLKSIHDDKTILYLIQHSTNKDYIGTIQINLYDSTGKDMTLEGAVELITSYLPDYFGKYYRMTDCYKYENDGTVIYVYAARLNDAGIVFQNESAPYLSPYYYIKLIKYADGEHWKLETGYSANGGKDKGWIEKYAEPWEFNFADYLS</sequence>
<accession>A0A1M6ESZ9</accession>
<dbReference type="Proteomes" id="UP000324781">
    <property type="component" value="Unassembled WGS sequence"/>
</dbReference>
<keyword evidence="1" id="KW-1133">Transmembrane helix</keyword>
<keyword evidence="1" id="KW-0812">Transmembrane</keyword>
<dbReference type="OrthoDB" id="2079827at2"/>
<dbReference type="EMBL" id="FQZP01000013">
    <property type="protein sequence ID" value="SHI88479.1"/>
    <property type="molecule type" value="Genomic_DNA"/>
</dbReference>
<gene>
    <name evidence="2" type="ORF">SAMN05444373_101362</name>
</gene>
<reference evidence="2 3" key="1">
    <citation type="submission" date="2016-11" db="EMBL/GenBank/DDBJ databases">
        <authorList>
            <person name="Varghese N."/>
            <person name="Submissions S."/>
        </authorList>
    </citation>
    <scope>NUCLEOTIDE SEQUENCE [LARGE SCALE GENOMIC DNA]</scope>
    <source>
        <strain evidence="2 3">DSM 19027</strain>
    </source>
</reference>
<dbReference type="RefSeq" id="WP_103083271.1">
    <property type="nucleotide sequence ID" value="NZ_FQZP01000013.1"/>
</dbReference>
<keyword evidence="3" id="KW-1185">Reference proteome</keyword>
<protein>
    <submittedName>
        <fullName evidence="2">Uncharacterized protein</fullName>
    </submittedName>
</protein>
<evidence type="ECO:0000313" key="3">
    <source>
        <dbReference type="Proteomes" id="UP000324781"/>
    </source>
</evidence>
<evidence type="ECO:0000313" key="2">
    <source>
        <dbReference type="EMBL" id="SHI88479.1"/>
    </source>
</evidence>
<proteinExistence type="predicted"/>
<dbReference type="AlphaFoldDB" id="A0A1M6ESZ9"/>
<name>A0A1M6ESZ9_9FIRM</name>
<organism evidence="2 3">
    <name type="scientific">Thermoclostridium caenicola</name>
    <dbReference type="NCBI Taxonomy" id="659425"/>
    <lineage>
        <taxon>Bacteria</taxon>
        <taxon>Bacillati</taxon>
        <taxon>Bacillota</taxon>
        <taxon>Clostridia</taxon>
        <taxon>Eubacteriales</taxon>
        <taxon>Oscillospiraceae</taxon>
        <taxon>Thermoclostridium</taxon>
    </lineage>
</organism>